<dbReference type="PANTHER" id="PTHR21485:SF6">
    <property type="entry name" value="N-ACYLNEURAMINATE CYTIDYLYLTRANSFERASE-RELATED"/>
    <property type="match status" value="1"/>
</dbReference>
<dbReference type="GO" id="GO:0008781">
    <property type="term" value="F:N-acylneuraminate cytidylyltransferase activity"/>
    <property type="evidence" value="ECO:0007669"/>
    <property type="project" value="TreeGrafter"/>
</dbReference>
<dbReference type="OrthoDB" id="9805604at2"/>
<gene>
    <name evidence="1" type="ORF">CF651_27950</name>
</gene>
<dbReference type="AlphaFoldDB" id="A0A229UI45"/>
<dbReference type="Pfam" id="PF02348">
    <property type="entry name" value="CTP_transf_3"/>
    <property type="match status" value="1"/>
</dbReference>
<sequence length="244" mass="27151">MINGKKVIVIVPARGGSKGLPGKNMLPLCGKPLVAWPIAAATSCKLVDKVIVSTDDKEIAACAAEHGAEIPFLRPTVLATDEASSNDVVLHALRFLEARGEAFDIIVLLEPTSPLTEARDLESALEMLESHSALADAIVSVSRMEAFHPDYTMRITEVGLLRAYDNASKKPSRRQEIEPLYFLDGSLYISSVTAFYQYQTFYHQRTMPFVTPKWKSLEIDDFIDFICVEAILKHKEKLQNEVRN</sequence>
<dbReference type="InterPro" id="IPR050793">
    <property type="entry name" value="CMP-NeuNAc_synthase"/>
</dbReference>
<dbReference type="SUPFAM" id="SSF53448">
    <property type="entry name" value="Nucleotide-diphospho-sugar transferases"/>
    <property type="match status" value="1"/>
</dbReference>
<keyword evidence="2" id="KW-1185">Reference proteome</keyword>
<dbReference type="PANTHER" id="PTHR21485">
    <property type="entry name" value="HAD SUPERFAMILY MEMBERS CMAS AND KDSC"/>
    <property type="match status" value="1"/>
</dbReference>
<dbReference type="Gene3D" id="3.90.550.10">
    <property type="entry name" value="Spore Coat Polysaccharide Biosynthesis Protein SpsA, Chain A"/>
    <property type="match status" value="1"/>
</dbReference>
<dbReference type="InterPro" id="IPR029044">
    <property type="entry name" value="Nucleotide-diphossugar_trans"/>
</dbReference>
<organism evidence="1 2">
    <name type="scientific">Paenibacillus rigui</name>
    <dbReference type="NCBI Taxonomy" id="554312"/>
    <lineage>
        <taxon>Bacteria</taxon>
        <taxon>Bacillati</taxon>
        <taxon>Bacillota</taxon>
        <taxon>Bacilli</taxon>
        <taxon>Bacillales</taxon>
        <taxon>Paenibacillaceae</taxon>
        <taxon>Paenibacillus</taxon>
    </lineage>
</organism>
<dbReference type="RefSeq" id="WP_094018147.1">
    <property type="nucleotide sequence ID" value="NZ_NMQW01000052.1"/>
</dbReference>
<evidence type="ECO:0000313" key="2">
    <source>
        <dbReference type="Proteomes" id="UP000215509"/>
    </source>
</evidence>
<dbReference type="Proteomes" id="UP000215509">
    <property type="component" value="Unassembled WGS sequence"/>
</dbReference>
<protein>
    <submittedName>
        <fullName evidence="1">Acylneuraminate cytidylyltransferase</fullName>
    </submittedName>
</protein>
<keyword evidence="1" id="KW-0808">Transferase</keyword>
<name>A0A229UI45_9BACL</name>
<evidence type="ECO:0000313" key="1">
    <source>
        <dbReference type="EMBL" id="OXM83050.1"/>
    </source>
</evidence>
<reference evidence="1 2" key="1">
    <citation type="submission" date="2017-07" db="EMBL/GenBank/DDBJ databases">
        <title>Genome sequencing and assembly of Paenibacillus rigui.</title>
        <authorList>
            <person name="Mayilraj S."/>
        </authorList>
    </citation>
    <scope>NUCLEOTIDE SEQUENCE [LARGE SCALE GENOMIC DNA]</scope>
    <source>
        <strain evidence="1 2">JCM 16352</strain>
    </source>
</reference>
<dbReference type="InterPro" id="IPR003329">
    <property type="entry name" value="Cytidylyl_trans"/>
</dbReference>
<keyword evidence="1" id="KW-0548">Nucleotidyltransferase</keyword>
<dbReference type="CDD" id="cd02513">
    <property type="entry name" value="CMP-NeuAc_Synthase"/>
    <property type="match status" value="1"/>
</dbReference>
<proteinExistence type="predicted"/>
<dbReference type="EMBL" id="NMQW01000052">
    <property type="protein sequence ID" value="OXM83050.1"/>
    <property type="molecule type" value="Genomic_DNA"/>
</dbReference>
<accession>A0A229UI45</accession>
<comment type="caution">
    <text evidence="1">The sequence shown here is derived from an EMBL/GenBank/DDBJ whole genome shotgun (WGS) entry which is preliminary data.</text>
</comment>